<dbReference type="EMBL" id="GBXM01026789">
    <property type="protein sequence ID" value="JAH81788.1"/>
    <property type="molecule type" value="Transcribed_RNA"/>
</dbReference>
<name>A0A0E9VX22_ANGAN</name>
<sequence length="40" mass="4797">MVHFLTRLMGGHLHDFTRKYDSKQHSHVMLLLMKVSIFIQ</sequence>
<dbReference type="AlphaFoldDB" id="A0A0E9VX22"/>
<reference evidence="1" key="1">
    <citation type="submission" date="2014-11" db="EMBL/GenBank/DDBJ databases">
        <authorList>
            <person name="Amaro Gonzalez C."/>
        </authorList>
    </citation>
    <scope>NUCLEOTIDE SEQUENCE</scope>
</reference>
<evidence type="ECO:0000313" key="1">
    <source>
        <dbReference type="EMBL" id="JAH81788.1"/>
    </source>
</evidence>
<proteinExistence type="predicted"/>
<protein>
    <submittedName>
        <fullName evidence="1">Uncharacterized protein</fullName>
    </submittedName>
</protein>
<reference evidence="1" key="2">
    <citation type="journal article" date="2015" name="Fish Shellfish Immunol.">
        <title>Early steps in the European eel (Anguilla anguilla)-Vibrio vulnificus interaction in the gills: Role of the RtxA13 toxin.</title>
        <authorList>
            <person name="Callol A."/>
            <person name="Pajuelo D."/>
            <person name="Ebbesson L."/>
            <person name="Teles M."/>
            <person name="MacKenzie S."/>
            <person name="Amaro C."/>
        </authorList>
    </citation>
    <scope>NUCLEOTIDE SEQUENCE</scope>
</reference>
<organism evidence="1">
    <name type="scientific">Anguilla anguilla</name>
    <name type="common">European freshwater eel</name>
    <name type="synonym">Muraena anguilla</name>
    <dbReference type="NCBI Taxonomy" id="7936"/>
    <lineage>
        <taxon>Eukaryota</taxon>
        <taxon>Metazoa</taxon>
        <taxon>Chordata</taxon>
        <taxon>Craniata</taxon>
        <taxon>Vertebrata</taxon>
        <taxon>Euteleostomi</taxon>
        <taxon>Actinopterygii</taxon>
        <taxon>Neopterygii</taxon>
        <taxon>Teleostei</taxon>
        <taxon>Anguilliformes</taxon>
        <taxon>Anguillidae</taxon>
        <taxon>Anguilla</taxon>
    </lineage>
</organism>
<accession>A0A0E9VX22</accession>